<dbReference type="AlphaFoldDB" id="A0A915K9Y5"/>
<accession>A0A915K9Y5</accession>
<dbReference type="WBParaSite" id="nRc.2.0.1.t34723-RA">
    <property type="protein sequence ID" value="nRc.2.0.1.t34723-RA"/>
    <property type="gene ID" value="nRc.2.0.1.g34723"/>
</dbReference>
<dbReference type="InterPro" id="IPR042103">
    <property type="entry name" value="SerRS_1_N_sf"/>
</dbReference>
<dbReference type="InterPro" id="IPR002317">
    <property type="entry name" value="Ser-tRNA-ligase_type_1"/>
</dbReference>
<dbReference type="InterPro" id="IPR045864">
    <property type="entry name" value="aa-tRNA-synth_II/BPL/LPL"/>
</dbReference>
<keyword evidence="2" id="KW-1185">Reference proteome</keyword>
<dbReference type="PANTHER" id="PTHR11778">
    <property type="entry name" value="SERYL-TRNA SYNTHETASE"/>
    <property type="match status" value="1"/>
</dbReference>
<organism evidence="2 3">
    <name type="scientific">Romanomermis culicivorax</name>
    <name type="common">Nematode worm</name>
    <dbReference type="NCBI Taxonomy" id="13658"/>
    <lineage>
        <taxon>Eukaryota</taxon>
        <taxon>Metazoa</taxon>
        <taxon>Ecdysozoa</taxon>
        <taxon>Nematoda</taxon>
        <taxon>Enoplea</taxon>
        <taxon>Dorylaimia</taxon>
        <taxon>Mermithida</taxon>
        <taxon>Mermithoidea</taxon>
        <taxon>Mermithidae</taxon>
        <taxon>Romanomermis</taxon>
    </lineage>
</organism>
<sequence length="198" mass="22686">MVLDLELFRAEKGGNPNLIRESQKKRYKDEKLVDRVIEFDVEWRKARFRADELNRLKKLCSKEIGEKMKKKEPQSTKADLPNDFIPDDILSLAAESLKSLTVFQIKKIVLVIDEEIAKNSKQVGLLEQQRNDALREIGNLVHPSVPVSDNEDNNFVERTWGDITVEKKYSQMDLGIMVDGYDGDRGAVVSGARGYYLK</sequence>
<dbReference type="Pfam" id="PF02403">
    <property type="entry name" value="Seryl_tRNA_N"/>
    <property type="match status" value="1"/>
</dbReference>
<evidence type="ECO:0000313" key="2">
    <source>
        <dbReference type="Proteomes" id="UP000887565"/>
    </source>
</evidence>
<dbReference type="InterPro" id="IPR015866">
    <property type="entry name" value="Ser-tRNA-synth_1_N"/>
</dbReference>
<dbReference type="GO" id="GO:0004828">
    <property type="term" value="F:serine-tRNA ligase activity"/>
    <property type="evidence" value="ECO:0007669"/>
    <property type="project" value="InterPro"/>
</dbReference>
<dbReference type="Gene3D" id="3.30.930.10">
    <property type="entry name" value="Bira Bifunctional Protein, Domain 2"/>
    <property type="match status" value="1"/>
</dbReference>
<dbReference type="GO" id="GO:0005524">
    <property type="term" value="F:ATP binding"/>
    <property type="evidence" value="ECO:0007669"/>
    <property type="project" value="InterPro"/>
</dbReference>
<protein>
    <submittedName>
        <fullName evidence="3">Serine-tRNA synthetase type1 N-terminal domain-containing protein</fullName>
    </submittedName>
</protein>
<dbReference type="Proteomes" id="UP000887565">
    <property type="component" value="Unplaced"/>
</dbReference>
<dbReference type="Gene3D" id="1.10.287.40">
    <property type="entry name" value="Serine-tRNA synthetase, tRNA binding domain"/>
    <property type="match status" value="1"/>
</dbReference>
<evidence type="ECO:0000259" key="1">
    <source>
        <dbReference type="Pfam" id="PF02403"/>
    </source>
</evidence>
<reference evidence="3" key="1">
    <citation type="submission" date="2022-11" db="UniProtKB">
        <authorList>
            <consortium name="WormBaseParasite"/>
        </authorList>
    </citation>
    <scope>IDENTIFICATION</scope>
</reference>
<dbReference type="InterPro" id="IPR010978">
    <property type="entry name" value="tRNA-bd_arm"/>
</dbReference>
<proteinExistence type="predicted"/>
<dbReference type="FunFam" id="1.10.287.40:FF:000002">
    <property type="entry name" value="Serine--tRNA ligase, cytoplasmic"/>
    <property type="match status" value="1"/>
</dbReference>
<evidence type="ECO:0000313" key="3">
    <source>
        <dbReference type="WBParaSite" id="nRc.2.0.1.t34723-RA"/>
    </source>
</evidence>
<name>A0A915K9Y5_ROMCU</name>
<feature type="domain" description="Serine-tRNA synthetase type1 N-terminal" evidence="1">
    <location>
        <begin position="2"/>
        <end position="76"/>
    </location>
</feature>
<dbReference type="SUPFAM" id="SSF46589">
    <property type="entry name" value="tRNA-binding arm"/>
    <property type="match status" value="1"/>
</dbReference>
<dbReference type="GO" id="GO:0006434">
    <property type="term" value="P:seryl-tRNA aminoacylation"/>
    <property type="evidence" value="ECO:0007669"/>
    <property type="project" value="InterPro"/>
</dbReference>